<feature type="compositionally biased region" description="Polar residues" evidence="12">
    <location>
        <begin position="101"/>
        <end position="112"/>
    </location>
</feature>
<dbReference type="PROSITE" id="PS50011">
    <property type="entry name" value="PROTEIN_KINASE_DOM"/>
    <property type="match status" value="1"/>
</dbReference>
<dbReference type="InterPro" id="IPR017441">
    <property type="entry name" value="Protein_kinase_ATP_BS"/>
</dbReference>
<comment type="catalytic activity">
    <reaction evidence="9">
        <text>L-threonyl-[protein] + ATP = O-phospho-L-threonyl-[protein] + ADP + H(+)</text>
        <dbReference type="Rhea" id="RHEA:46608"/>
        <dbReference type="Rhea" id="RHEA-COMP:11060"/>
        <dbReference type="Rhea" id="RHEA-COMP:11605"/>
        <dbReference type="ChEBI" id="CHEBI:15378"/>
        <dbReference type="ChEBI" id="CHEBI:30013"/>
        <dbReference type="ChEBI" id="CHEBI:30616"/>
        <dbReference type="ChEBI" id="CHEBI:61977"/>
        <dbReference type="ChEBI" id="CHEBI:456216"/>
        <dbReference type="EC" id="2.7.12.1"/>
    </reaction>
</comment>
<feature type="compositionally biased region" description="Polar residues" evidence="12">
    <location>
        <begin position="526"/>
        <end position="542"/>
    </location>
</feature>
<comment type="catalytic activity">
    <reaction evidence="10">
        <text>L-tyrosyl-[protein] + ATP = O-phospho-L-tyrosyl-[protein] + ADP + H(+)</text>
        <dbReference type="Rhea" id="RHEA:10596"/>
        <dbReference type="Rhea" id="RHEA-COMP:10136"/>
        <dbReference type="Rhea" id="RHEA-COMP:20101"/>
        <dbReference type="ChEBI" id="CHEBI:15378"/>
        <dbReference type="ChEBI" id="CHEBI:30616"/>
        <dbReference type="ChEBI" id="CHEBI:46858"/>
        <dbReference type="ChEBI" id="CHEBI:61978"/>
        <dbReference type="ChEBI" id="CHEBI:456216"/>
        <dbReference type="EC" id="2.7.12.1"/>
    </reaction>
</comment>
<dbReference type="Gene3D" id="3.30.200.20">
    <property type="entry name" value="Phosphorylase Kinase, domain 1"/>
    <property type="match status" value="1"/>
</dbReference>
<dbReference type="Gene3D" id="3.30.10.30">
    <property type="entry name" value="DYRK"/>
    <property type="match status" value="1"/>
</dbReference>
<feature type="compositionally biased region" description="Polar residues" evidence="12">
    <location>
        <begin position="278"/>
        <end position="305"/>
    </location>
</feature>
<keyword evidence="5 11" id="KW-0547">Nucleotide-binding</keyword>
<evidence type="ECO:0000313" key="14">
    <source>
        <dbReference type="EMBL" id="PVH96969.1"/>
    </source>
</evidence>
<dbReference type="STRING" id="97972.A0A2V1DIA3"/>
<evidence type="ECO:0000256" key="1">
    <source>
        <dbReference type="ARBA" id="ARBA00008867"/>
    </source>
</evidence>
<feature type="compositionally biased region" description="Low complexity" evidence="12">
    <location>
        <begin position="447"/>
        <end position="463"/>
    </location>
</feature>
<feature type="region of interest" description="Disordered" evidence="12">
    <location>
        <begin position="662"/>
        <end position="689"/>
    </location>
</feature>
<evidence type="ECO:0000256" key="3">
    <source>
        <dbReference type="ARBA" id="ARBA00022527"/>
    </source>
</evidence>
<feature type="region of interest" description="Disordered" evidence="12">
    <location>
        <begin position="525"/>
        <end position="544"/>
    </location>
</feature>
<evidence type="ECO:0000256" key="7">
    <source>
        <dbReference type="ARBA" id="ARBA00022840"/>
    </source>
</evidence>
<dbReference type="PANTHER" id="PTHR24058:SF22">
    <property type="entry name" value="DUAL SPECIFICITY TYROSINE-PHOSPHORYLATION-REGULATED KINASE 4"/>
    <property type="match status" value="1"/>
</dbReference>
<feature type="region of interest" description="Disordered" evidence="12">
    <location>
        <begin position="723"/>
        <end position="783"/>
    </location>
</feature>
<evidence type="ECO:0000256" key="2">
    <source>
        <dbReference type="ARBA" id="ARBA00013203"/>
    </source>
</evidence>
<evidence type="ECO:0000256" key="9">
    <source>
        <dbReference type="ARBA" id="ARBA00049308"/>
    </source>
</evidence>
<feature type="compositionally biased region" description="Polar residues" evidence="12">
    <location>
        <begin position="312"/>
        <end position="324"/>
    </location>
</feature>
<feature type="region of interest" description="Disordered" evidence="12">
    <location>
        <begin position="1452"/>
        <end position="1547"/>
    </location>
</feature>
<evidence type="ECO:0000256" key="5">
    <source>
        <dbReference type="ARBA" id="ARBA00022741"/>
    </source>
</evidence>
<dbReference type="InterPro" id="IPR042521">
    <property type="entry name" value="DYRK"/>
</dbReference>
<dbReference type="EC" id="2.7.12.1" evidence="2"/>
<evidence type="ECO:0000259" key="13">
    <source>
        <dbReference type="PROSITE" id="PS50011"/>
    </source>
</evidence>
<dbReference type="Proteomes" id="UP000244855">
    <property type="component" value="Unassembled WGS sequence"/>
</dbReference>
<feature type="compositionally biased region" description="Polar residues" evidence="12">
    <location>
        <begin position="213"/>
        <end position="244"/>
    </location>
</feature>
<feature type="region of interest" description="Disordered" evidence="12">
    <location>
        <begin position="390"/>
        <end position="481"/>
    </location>
</feature>
<feature type="compositionally biased region" description="Low complexity" evidence="12">
    <location>
        <begin position="260"/>
        <end position="277"/>
    </location>
</feature>
<accession>A0A2V1DIA3</accession>
<dbReference type="GO" id="GO:0005524">
    <property type="term" value="F:ATP binding"/>
    <property type="evidence" value="ECO:0007669"/>
    <property type="project" value="UniProtKB-UniRule"/>
</dbReference>
<sequence length="1563" mass="169748">MKAQPPRTRMESNLPVPSRASSAEDSNGSGEGRVRKFPRTAGGDHSRRKSSAPTVNNVTSAPRPPPADQQPSKPSFRGRRPSVREHKAPLGPRPYEKQRVTSDASILSQNRSFPAMSEPSFAPSASRFSFAKPPQQQQARDGTPRESSVPSQTNADANAYSHNLNSSTSTASHVAASNKHYHHHATDSFSTATPFIPEVTFDDFANSLAYEPSLNNFPSPPESTVTSPAASTMQMPQPSQTSQLPHLKQPAAGPTALNQSASSTSSIPPSAANAPGSRQNRSSSLIRRYSQSKSTNPVMQQQEGSSIPPAASNMTIRTRRQSQFPAQAPPNPAARAPRKSVGPGMLPTPSGFDSRQELPKPTGDLPQTRIARTASFGQGSRRPTVSANVNVNANAGTDSPTTKVPNARTAKAKSYHASSKQSQGMLGASLSFEQGVPPMAPARSPGKPTTRTQTPSSSSSKRQSTIHHVSGLGARTISPTDARRLKRLSMNPNANVPMSPPTPQAEFSLDERAFDQSPAMIFRKSVTPSSARATPDQNQNRKSYASGISLSSNSSITSLRLANNNLQPRTGPSFPGSRLPTPKPRNVHSSAGGDEEEEVPPVPAIPKAYESPKDPEQSHFSFATVGRKASVPSAMGREGNDEAGDVSAAAIDNIEHLGITPTKAEVIPKSSRGSIRHRRGLTVGVGSDAEKAPVIASNKKNLQPLRLPPLNLLPLGTPFNNRISSLPAPSAELDDRSTMTPPPPRTANKTPSTPMTASKASFFSKSQDDPLSNNKHLRSSSSAYNLRAPVPALHGASAMPIPTLNPSRQMATTPFSSHSLPKNSGEFAPLNTRPSGEYMGHTDVELQPVRVQGPRAAPPRKETSDSTQTSTSTEPETPLSATSLRRKLSLSGWRRNGSKTTGQAQTQNQQQQNMVQSSKQGDMPPPRLPASATWSNGLGGSPTPVARSRPSLDFGRRKASTATVASDTEVDKTAGHKSKASLSVRVPSAYAESTTPQQPPPKSSSSILTPMHRMLGTKSSTNMLRARNLDPNLEKDDLIADEEMKKLASKRKDFEHAARDVDELRKRARPQEKVSAAQALQMVNLNIFERGEIIDYKEIYFCGTKSAKKHVGDLNATTANFGYDDDRGDYNIVFGDHLAYRYEVVDLLGKGSFGQVVRCVDHKTGALVAIKIIRNKKRFHQQALVEVNILQKLREWDPENKHSMINFTQSFYFRGHLCISTELLGMNLYEFIKAHDFKGFSLRLIRRFCKQMLSSLVLLKGKKVIHCDLKPENILLAHPLHSEIKVIDFGSSCFENEKVYTYIQSRFYRSPEVILGMSYGMPIDMWSLGCILAELLTGYPIFPGENEQEQLACIMEIFGPPEKHLIEKSSRKKLFFDSLGKPRVTVSSKGRRRRPSSKTLSQALKCDDDAFLDFITKCLRWDPERRMKPDEAMLHEFITGVKRTARPRQQIHAANTSSPVKRLPPSQTPSSRVRPLPEPPTTSFKNGQAVNTNREVSGSSPVKTAPRRHSTVQGGPAGVKRTANGAPLNPGSSLPRVAQRSVSGRPDLASAAAVASLVRPSIH</sequence>
<comment type="catalytic activity">
    <reaction evidence="8">
        <text>L-seryl-[protein] + ATP = O-phospho-L-seryl-[protein] + ADP + H(+)</text>
        <dbReference type="Rhea" id="RHEA:17989"/>
        <dbReference type="Rhea" id="RHEA-COMP:9863"/>
        <dbReference type="Rhea" id="RHEA-COMP:11604"/>
        <dbReference type="ChEBI" id="CHEBI:15378"/>
        <dbReference type="ChEBI" id="CHEBI:29999"/>
        <dbReference type="ChEBI" id="CHEBI:30616"/>
        <dbReference type="ChEBI" id="CHEBI:83421"/>
        <dbReference type="ChEBI" id="CHEBI:456216"/>
        <dbReference type="EC" id="2.7.12.1"/>
    </reaction>
</comment>
<feature type="compositionally biased region" description="Polar residues" evidence="12">
    <location>
        <begin position="1481"/>
        <end position="1502"/>
    </location>
</feature>
<name>A0A2V1DIA3_9PLEO</name>
<dbReference type="SUPFAM" id="SSF56112">
    <property type="entry name" value="Protein kinase-like (PK-like)"/>
    <property type="match status" value="1"/>
</dbReference>
<evidence type="ECO:0000313" key="15">
    <source>
        <dbReference type="Proteomes" id="UP000244855"/>
    </source>
</evidence>
<dbReference type="GO" id="GO:0004712">
    <property type="term" value="F:protein serine/threonine/tyrosine kinase activity"/>
    <property type="evidence" value="ECO:0007669"/>
    <property type="project" value="UniProtKB-EC"/>
</dbReference>
<keyword evidence="6" id="KW-0418">Kinase</keyword>
<feature type="region of interest" description="Disordered" evidence="12">
    <location>
        <begin position="796"/>
        <end position="1008"/>
    </location>
</feature>
<feature type="compositionally biased region" description="Polar residues" evidence="12">
    <location>
        <begin position="135"/>
        <end position="165"/>
    </location>
</feature>
<dbReference type="SMART" id="SM00220">
    <property type="entry name" value="S_TKc"/>
    <property type="match status" value="1"/>
</dbReference>
<reference evidence="14 15" key="1">
    <citation type="journal article" date="2018" name="Sci. Rep.">
        <title>Comparative genomics provides insights into the lifestyle and reveals functional heterogeneity of dark septate endophytic fungi.</title>
        <authorList>
            <person name="Knapp D.G."/>
            <person name="Nemeth J.B."/>
            <person name="Barry K."/>
            <person name="Hainaut M."/>
            <person name="Henrissat B."/>
            <person name="Johnson J."/>
            <person name="Kuo A."/>
            <person name="Lim J.H.P."/>
            <person name="Lipzen A."/>
            <person name="Nolan M."/>
            <person name="Ohm R.A."/>
            <person name="Tamas L."/>
            <person name="Grigoriev I.V."/>
            <person name="Spatafora J.W."/>
            <person name="Nagy L.G."/>
            <person name="Kovacs G.M."/>
        </authorList>
    </citation>
    <scope>NUCLEOTIDE SEQUENCE [LARGE SCALE GENOMIC DNA]</scope>
    <source>
        <strain evidence="14 15">DSE2036</strain>
    </source>
</reference>
<evidence type="ECO:0000256" key="12">
    <source>
        <dbReference type="SAM" id="MobiDB-lite"/>
    </source>
</evidence>
<keyword evidence="7 11" id="KW-0067">ATP-binding</keyword>
<feature type="compositionally biased region" description="Polar residues" evidence="12">
    <location>
        <begin position="804"/>
        <end position="822"/>
    </location>
</feature>
<feature type="compositionally biased region" description="Polar residues" evidence="12">
    <location>
        <begin position="747"/>
        <end position="783"/>
    </location>
</feature>
<feature type="region of interest" description="Disordered" evidence="12">
    <location>
        <begin position="212"/>
        <end position="368"/>
    </location>
</feature>
<feature type="domain" description="Protein kinase" evidence="13">
    <location>
        <begin position="1142"/>
        <end position="1438"/>
    </location>
</feature>
<feature type="compositionally biased region" description="Basic and acidic residues" evidence="12">
    <location>
        <begin position="82"/>
        <end position="100"/>
    </location>
</feature>
<dbReference type="InterPro" id="IPR008271">
    <property type="entry name" value="Ser/Thr_kinase_AS"/>
</dbReference>
<proteinExistence type="inferred from homology"/>
<evidence type="ECO:0000256" key="4">
    <source>
        <dbReference type="ARBA" id="ARBA00022679"/>
    </source>
</evidence>
<dbReference type="PANTHER" id="PTHR24058">
    <property type="entry name" value="DUAL SPECIFICITY PROTEIN KINASE"/>
    <property type="match status" value="1"/>
</dbReference>
<evidence type="ECO:0000256" key="10">
    <source>
        <dbReference type="ARBA" id="ARBA00051680"/>
    </source>
</evidence>
<gene>
    <name evidence="14" type="ORF">DM02DRAFT_616857</name>
</gene>
<feature type="compositionally biased region" description="Polar residues" evidence="12">
    <location>
        <begin position="19"/>
        <end position="28"/>
    </location>
</feature>
<feature type="region of interest" description="Disordered" evidence="12">
    <location>
        <begin position="564"/>
        <end position="618"/>
    </location>
</feature>
<dbReference type="PROSITE" id="PS00108">
    <property type="entry name" value="PROTEIN_KINASE_ST"/>
    <property type="match status" value="1"/>
</dbReference>
<feature type="region of interest" description="Disordered" evidence="12">
    <location>
        <begin position="1"/>
        <end position="172"/>
    </location>
</feature>
<protein>
    <recommendedName>
        <fullName evidence="2">dual-specificity kinase</fullName>
        <ecNumber evidence="2">2.7.12.1</ecNumber>
    </recommendedName>
</protein>
<dbReference type="EMBL" id="KZ805449">
    <property type="protein sequence ID" value="PVH96969.1"/>
    <property type="molecule type" value="Genomic_DNA"/>
</dbReference>
<dbReference type="GO" id="GO:0005737">
    <property type="term" value="C:cytoplasm"/>
    <property type="evidence" value="ECO:0007669"/>
    <property type="project" value="TreeGrafter"/>
</dbReference>
<dbReference type="PROSITE" id="PS00107">
    <property type="entry name" value="PROTEIN_KINASE_ATP"/>
    <property type="match status" value="1"/>
</dbReference>
<feature type="compositionally biased region" description="Low complexity" evidence="12">
    <location>
        <begin position="903"/>
        <end position="920"/>
    </location>
</feature>
<feature type="compositionally biased region" description="Low complexity" evidence="12">
    <location>
        <begin position="865"/>
        <end position="883"/>
    </location>
</feature>
<dbReference type="Gene3D" id="1.10.510.10">
    <property type="entry name" value="Transferase(Phosphotransferase) domain 1"/>
    <property type="match status" value="1"/>
</dbReference>
<dbReference type="InterPro" id="IPR000719">
    <property type="entry name" value="Prot_kinase_dom"/>
</dbReference>
<dbReference type="FunFam" id="1.10.510.10:FF:000112">
    <property type="entry name" value="Putative dual specificity tyrosine-phosphorylation-regulated kinase 2"/>
    <property type="match status" value="1"/>
</dbReference>
<dbReference type="Pfam" id="PF00069">
    <property type="entry name" value="Pkinase"/>
    <property type="match status" value="1"/>
</dbReference>
<feature type="compositionally biased region" description="Low complexity" evidence="12">
    <location>
        <begin position="119"/>
        <end position="134"/>
    </location>
</feature>
<dbReference type="InterPro" id="IPR050494">
    <property type="entry name" value="Ser_Thr_dual-spec_kinase"/>
</dbReference>
<feature type="compositionally biased region" description="Polar residues" evidence="12">
    <location>
        <begin position="51"/>
        <end position="60"/>
    </location>
</feature>
<dbReference type="OrthoDB" id="9332038at2759"/>
<keyword evidence="15" id="KW-1185">Reference proteome</keyword>
<comment type="similarity">
    <text evidence="1">Belongs to the protein kinase superfamily. CMGC Ser/Thr protein kinase family. MNB/DYRK subfamily.</text>
</comment>
<keyword evidence="4" id="KW-0808">Transferase</keyword>
<dbReference type="GO" id="GO:0005856">
    <property type="term" value="C:cytoskeleton"/>
    <property type="evidence" value="ECO:0007669"/>
    <property type="project" value="TreeGrafter"/>
</dbReference>
<evidence type="ECO:0000256" key="11">
    <source>
        <dbReference type="PROSITE-ProRule" id="PRU10141"/>
    </source>
</evidence>
<evidence type="ECO:0000256" key="6">
    <source>
        <dbReference type="ARBA" id="ARBA00022777"/>
    </source>
</evidence>
<dbReference type="InterPro" id="IPR011009">
    <property type="entry name" value="Kinase-like_dom_sf"/>
</dbReference>
<organism evidence="14 15">
    <name type="scientific">Periconia macrospinosa</name>
    <dbReference type="NCBI Taxonomy" id="97972"/>
    <lineage>
        <taxon>Eukaryota</taxon>
        <taxon>Fungi</taxon>
        <taxon>Dikarya</taxon>
        <taxon>Ascomycota</taxon>
        <taxon>Pezizomycotina</taxon>
        <taxon>Dothideomycetes</taxon>
        <taxon>Pleosporomycetidae</taxon>
        <taxon>Pleosporales</taxon>
        <taxon>Massarineae</taxon>
        <taxon>Periconiaceae</taxon>
        <taxon>Periconia</taxon>
    </lineage>
</organism>
<dbReference type="CDD" id="cd14210">
    <property type="entry name" value="PKc_DYRK"/>
    <property type="match status" value="1"/>
</dbReference>
<dbReference type="GO" id="GO:0004674">
    <property type="term" value="F:protein serine/threonine kinase activity"/>
    <property type="evidence" value="ECO:0007669"/>
    <property type="project" value="UniProtKB-KW"/>
</dbReference>
<evidence type="ECO:0000256" key="8">
    <source>
        <dbReference type="ARBA" id="ARBA00049003"/>
    </source>
</evidence>
<keyword evidence="3" id="KW-0723">Serine/threonine-protein kinase</keyword>
<feature type="binding site" evidence="11">
    <location>
        <position position="1171"/>
    </location>
    <ligand>
        <name>ATP</name>
        <dbReference type="ChEBI" id="CHEBI:30616"/>
    </ligand>
</feature>